<evidence type="ECO:0000313" key="4">
    <source>
        <dbReference type="RefSeq" id="XP_019090844.1"/>
    </source>
</evidence>
<dbReference type="InterPro" id="IPR050158">
    <property type="entry name" value="Ubiquitin_ubiquitin-like"/>
</dbReference>
<evidence type="ECO:0000259" key="2">
    <source>
        <dbReference type="PROSITE" id="PS50053"/>
    </source>
</evidence>
<dbReference type="PROSITE" id="PS50053">
    <property type="entry name" value="UBIQUITIN_2"/>
    <property type="match status" value="1"/>
</dbReference>
<evidence type="ECO:0000313" key="3">
    <source>
        <dbReference type="Proteomes" id="UP000694864"/>
    </source>
</evidence>
<keyword evidence="1" id="KW-1017">Isopeptide bond</keyword>
<dbReference type="InterPro" id="IPR019956">
    <property type="entry name" value="Ubiquitin_dom"/>
</dbReference>
<evidence type="ECO:0000256" key="1">
    <source>
        <dbReference type="ARBA" id="ARBA00022499"/>
    </source>
</evidence>
<dbReference type="PRINTS" id="PR00348">
    <property type="entry name" value="UBIQUITIN"/>
</dbReference>
<reference evidence="4" key="2">
    <citation type="submission" date="2025-08" db="UniProtKB">
        <authorList>
            <consortium name="RefSeq"/>
        </authorList>
    </citation>
    <scope>IDENTIFICATION</scope>
    <source>
        <tissue evidence="4">Leaf</tissue>
    </source>
</reference>
<dbReference type="InterPro" id="IPR029071">
    <property type="entry name" value="Ubiquitin-like_domsf"/>
</dbReference>
<dbReference type="GeneID" id="109128606"/>
<dbReference type="PANTHER" id="PTHR10666">
    <property type="entry name" value="UBIQUITIN"/>
    <property type="match status" value="1"/>
</dbReference>
<sequence length="127" mass="13810">MQISIKTLKGKSINLEVDDSSNSIDLKIHGEPMRGLVLRLGPVPDPSPSEAFRIFVSTLGGTTSTFMVKRSVTIGKIKAKIEEKDGILVKDQILIFEGKRLDDSLTIADCDIEDESTLLSMVAQCGC</sequence>
<dbReference type="Proteomes" id="UP000694864">
    <property type="component" value="Chromosome 14"/>
</dbReference>
<feature type="domain" description="Ubiquitin-like" evidence="2">
    <location>
        <begin position="52"/>
        <end position="127"/>
    </location>
</feature>
<reference evidence="3" key="1">
    <citation type="journal article" date="2014" name="Nat. Commun.">
        <title>The emerging biofuel crop Camelina sativa retains a highly undifferentiated hexaploid genome structure.</title>
        <authorList>
            <person name="Kagale S."/>
            <person name="Koh C."/>
            <person name="Nixon J."/>
            <person name="Bollina V."/>
            <person name="Clarke W.E."/>
            <person name="Tuteja R."/>
            <person name="Spillane C."/>
            <person name="Robinson S.J."/>
            <person name="Links M.G."/>
            <person name="Clarke C."/>
            <person name="Higgins E.E."/>
            <person name="Huebert T."/>
            <person name="Sharpe A.G."/>
            <person name="Parkin I.A."/>
        </authorList>
    </citation>
    <scope>NUCLEOTIDE SEQUENCE [LARGE SCALE GENOMIC DNA]</scope>
    <source>
        <strain evidence="3">cv. DH55</strain>
    </source>
</reference>
<keyword evidence="3" id="KW-1185">Reference proteome</keyword>
<proteinExistence type="predicted"/>
<dbReference type="InterPro" id="IPR000626">
    <property type="entry name" value="Ubiquitin-like_dom"/>
</dbReference>
<dbReference type="Gene3D" id="3.10.20.90">
    <property type="entry name" value="Phosphatidylinositol 3-kinase Catalytic Subunit, Chain A, domain 1"/>
    <property type="match status" value="1"/>
</dbReference>
<dbReference type="RefSeq" id="XP_019090844.1">
    <property type="nucleotide sequence ID" value="XM_019235299.1"/>
</dbReference>
<gene>
    <name evidence="4" type="primary">LOC109128606</name>
</gene>
<protein>
    <submittedName>
        <fullName evidence="4">Ubiquitin-like</fullName>
    </submittedName>
</protein>
<dbReference type="Pfam" id="PF00240">
    <property type="entry name" value="ubiquitin"/>
    <property type="match status" value="1"/>
</dbReference>
<dbReference type="SMART" id="SM00213">
    <property type="entry name" value="UBQ"/>
    <property type="match status" value="1"/>
</dbReference>
<accession>A0ABM1QVQ6</accession>
<name>A0ABM1QVQ6_CAMSA</name>
<organism evidence="3 4">
    <name type="scientific">Camelina sativa</name>
    <name type="common">False flax</name>
    <name type="synonym">Myagrum sativum</name>
    <dbReference type="NCBI Taxonomy" id="90675"/>
    <lineage>
        <taxon>Eukaryota</taxon>
        <taxon>Viridiplantae</taxon>
        <taxon>Streptophyta</taxon>
        <taxon>Embryophyta</taxon>
        <taxon>Tracheophyta</taxon>
        <taxon>Spermatophyta</taxon>
        <taxon>Magnoliopsida</taxon>
        <taxon>eudicotyledons</taxon>
        <taxon>Gunneridae</taxon>
        <taxon>Pentapetalae</taxon>
        <taxon>rosids</taxon>
        <taxon>malvids</taxon>
        <taxon>Brassicales</taxon>
        <taxon>Brassicaceae</taxon>
        <taxon>Camelineae</taxon>
        <taxon>Camelina</taxon>
    </lineage>
</organism>
<dbReference type="SUPFAM" id="SSF54236">
    <property type="entry name" value="Ubiquitin-like"/>
    <property type="match status" value="1"/>
</dbReference>